<evidence type="ECO:0000313" key="5">
    <source>
        <dbReference type="Proteomes" id="UP000183200"/>
    </source>
</evidence>
<dbReference type="Proteomes" id="UP000183200">
    <property type="component" value="Unassembled WGS sequence"/>
</dbReference>
<accession>A0A1G9NV83</accession>
<dbReference type="RefSeq" id="WP_074605311.1">
    <property type="nucleotide sequence ID" value="NZ_FNGY01000002.1"/>
</dbReference>
<keyword evidence="1" id="KW-1133">Transmembrane helix</keyword>
<feature type="domain" description="Protein FecR C-terminal" evidence="3">
    <location>
        <begin position="349"/>
        <end position="416"/>
    </location>
</feature>
<dbReference type="EMBL" id="FNGY01000002">
    <property type="protein sequence ID" value="SDL89895.1"/>
    <property type="molecule type" value="Genomic_DNA"/>
</dbReference>
<feature type="domain" description="FecR protein" evidence="2">
    <location>
        <begin position="210"/>
        <end position="309"/>
    </location>
</feature>
<evidence type="ECO:0000313" key="4">
    <source>
        <dbReference type="EMBL" id="SDL89895.1"/>
    </source>
</evidence>
<dbReference type="Gene3D" id="2.60.120.1440">
    <property type="match status" value="1"/>
</dbReference>
<proteinExistence type="predicted"/>
<dbReference type="GO" id="GO:0016989">
    <property type="term" value="F:sigma factor antagonist activity"/>
    <property type="evidence" value="ECO:0007669"/>
    <property type="project" value="TreeGrafter"/>
</dbReference>
<evidence type="ECO:0000259" key="2">
    <source>
        <dbReference type="Pfam" id="PF04773"/>
    </source>
</evidence>
<dbReference type="AlphaFoldDB" id="A0A1G9NV83"/>
<evidence type="ECO:0000256" key="1">
    <source>
        <dbReference type="SAM" id="Phobius"/>
    </source>
</evidence>
<evidence type="ECO:0000259" key="3">
    <source>
        <dbReference type="Pfam" id="PF16344"/>
    </source>
</evidence>
<dbReference type="PANTHER" id="PTHR30273:SF2">
    <property type="entry name" value="PROTEIN FECR"/>
    <property type="match status" value="1"/>
</dbReference>
<keyword evidence="5" id="KW-1185">Reference proteome</keyword>
<dbReference type="PANTHER" id="PTHR30273">
    <property type="entry name" value="PERIPLASMIC SIGNAL SENSOR AND SIGMA FACTOR ACTIVATOR FECR-RELATED"/>
    <property type="match status" value="1"/>
</dbReference>
<dbReference type="InterPro" id="IPR006860">
    <property type="entry name" value="FecR"/>
</dbReference>
<dbReference type="InterPro" id="IPR032508">
    <property type="entry name" value="FecR_C"/>
</dbReference>
<dbReference type="Gene3D" id="3.55.50.30">
    <property type="match status" value="1"/>
</dbReference>
<feature type="transmembrane region" description="Helical" evidence="1">
    <location>
        <begin position="109"/>
        <end position="129"/>
    </location>
</feature>
<reference evidence="5" key="1">
    <citation type="submission" date="2016-10" db="EMBL/GenBank/DDBJ databases">
        <authorList>
            <person name="Varghese N."/>
            <person name="Submissions S."/>
        </authorList>
    </citation>
    <scope>NUCLEOTIDE SEQUENCE [LARGE SCALE GENOMIC DNA]</scope>
    <source>
        <strain evidence="5">DSM 19110</strain>
    </source>
</reference>
<dbReference type="Pfam" id="PF04773">
    <property type="entry name" value="FecR"/>
    <property type="match status" value="1"/>
</dbReference>
<keyword evidence="1" id="KW-0472">Membrane</keyword>
<dbReference type="Pfam" id="PF16344">
    <property type="entry name" value="FecR_C"/>
    <property type="match status" value="1"/>
</dbReference>
<dbReference type="OrthoDB" id="1099963at2"/>
<sequence>MDQLKALFAKYLDDRCTTVEIKLLMQHFSELKNEGELKALIAGEMAKEGMATDVIAKDVMVKDGMAKDPDEQSAEAMLDERMLRIYDQLKPKLSPVLQAQTIIRPIRSYLRYAAAAAVILMVSAMFYFYTNNHQKDKYLNLTAQHQGNDVNPGDNKAVLTLADGSEISLTDAGNGELASQSGITITKTRDGELVYEVGKGNAANSKQYNTISTPAGGQYQINLPDGSKVWLNAMSSLKYPTVFDGTDRKVILSGEAYFEIAKDASRPFVVSSNRAGLAQEVTVLGTHFNIDSYADEAAIKTTLLEGSVKVATGTASKILKPGQQSAVSNHIHVTEVDVNQVLDWKNGNFYFYDENIRTVMRKLARWYDVDVVYQGKVPNYGFDAEISRTKKLSEILKGFETTGQIHFKIEGRRVTVMQ</sequence>
<name>A0A1G9NV83_9SPHI</name>
<organism evidence="4 5">
    <name type="scientific">Pedobacter steynii</name>
    <dbReference type="NCBI Taxonomy" id="430522"/>
    <lineage>
        <taxon>Bacteria</taxon>
        <taxon>Pseudomonadati</taxon>
        <taxon>Bacteroidota</taxon>
        <taxon>Sphingobacteriia</taxon>
        <taxon>Sphingobacteriales</taxon>
        <taxon>Sphingobacteriaceae</taxon>
        <taxon>Pedobacter</taxon>
    </lineage>
</organism>
<gene>
    <name evidence="4" type="ORF">SAMN05421820_102440</name>
</gene>
<dbReference type="InterPro" id="IPR012373">
    <property type="entry name" value="Ferrdict_sens_TM"/>
</dbReference>
<protein>
    <submittedName>
        <fullName evidence="4">FecR protein</fullName>
    </submittedName>
</protein>
<keyword evidence="1" id="KW-0812">Transmembrane</keyword>